<protein>
    <submittedName>
        <fullName evidence="2">Uncharacterized protein</fullName>
    </submittedName>
</protein>
<organism evidence="2 3">
    <name type="scientific">Zizania palustris</name>
    <name type="common">Northern wild rice</name>
    <dbReference type="NCBI Taxonomy" id="103762"/>
    <lineage>
        <taxon>Eukaryota</taxon>
        <taxon>Viridiplantae</taxon>
        <taxon>Streptophyta</taxon>
        <taxon>Embryophyta</taxon>
        <taxon>Tracheophyta</taxon>
        <taxon>Spermatophyta</taxon>
        <taxon>Magnoliopsida</taxon>
        <taxon>Liliopsida</taxon>
        <taxon>Poales</taxon>
        <taxon>Poaceae</taxon>
        <taxon>BOP clade</taxon>
        <taxon>Oryzoideae</taxon>
        <taxon>Oryzeae</taxon>
        <taxon>Zizaniinae</taxon>
        <taxon>Zizania</taxon>
    </lineage>
</organism>
<reference evidence="2" key="1">
    <citation type="journal article" date="2021" name="bioRxiv">
        <title>Whole Genome Assembly and Annotation of Northern Wild Rice, Zizania palustris L., Supports a Whole Genome Duplication in the Zizania Genus.</title>
        <authorList>
            <person name="Haas M."/>
            <person name="Kono T."/>
            <person name="Macchietto M."/>
            <person name="Millas R."/>
            <person name="McGilp L."/>
            <person name="Shao M."/>
            <person name="Duquette J."/>
            <person name="Hirsch C.N."/>
            <person name="Kimball J."/>
        </authorList>
    </citation>
    <scope>NUCLEOTIDE SEQUENCE</scope>
    <source>
        <tissue evidence="2">Fresh leaf tissue</tissue>
    </source>
</reference>
<name>A0A8J5WAW0_ZIZPA</name>
<dbReference type="AlphaFoldDB" id="A0A8J5WAW0"/>
<accession>A0A8J5WAW0</accession>
<evidence type="ECO:0000313" key="2">
    <source>
        <dbReference type="EMBL" id="KAG8087248.1"/>
    </source>
</evidence>
<comment type="caution">
    <text evidence="2">The sequence shown here is derived from an EMBL/GenBank/DDBJ whole genome shotgun (WGS) entry which is preliminary data.</text>
</comment>
<feature type="compositionally biased region" description="Polar residues" evidence="1">
    <location>
        <begin position="1"/>
        <end position="31"/>
    </location>
</feature>
<reference evidence="2" key="2">
    <citation type="submission" date="2021-02" db="EMBL/GenBank/DDBJ databases">
        <authorList>
            <person name="Kimball J.A."/>
            <person name="Haas M.W."/>
            <person name="Macchietto M."/>
            <person name="Kono T."/>
            <person name="Duquette J."/>
            <person name="Shao M."/>
        </authorList>
    </citation>
    <scope>NUCLEOTIDE SEQUENCE</scope>
    <source>
        <tissue evidence="2">Fresh leaf tissue</tissue>
    </source>
</reference>
<evidence type="ECO:0000256" key="1">
    <source>
        <dbReference type="SAM" id="MobiDB-lite"/>
    </source>
</evidence>
<gene>
    <name evidence="2" type="ORF">GUJ93_ZPchr0010g7422</name>
</gene>
<evidence type="ECO:0000313" key="3">
    <source>
        <dbReference type="Proteomes" id="UP000729402"/>
    </source>
</evidence>
<feature type="region of interest" description="Disordered" evidence="1">
    <location>
        <begin position="1"/>
        <end position="52"/>
    </location>
</feature>
<dbReference type="Proteomes" id="UP000729402">
    <property type="component" value="Unassembled WGS sequence"/>
</dbReference>
<keyword evidence="3" id="KW-1185">Reference proteome</keyword>
<proteinExistence type="predicted"/>
<dbReference type="EMBL" id="JAAALK010000082">
    <property type="protein sequence ID" value="KAG8087248.1"/>
    <property type="molecule type" value="Genomic_DNA"/>
</dbReference>
<sequence>MAIGPLTTTCRENPNLTCSPSQAPSPLTASPVQHMPGAPATTPSSLQAAQDGGFGGGLVERYEFRFKEHISRRYLSEVLQYVSGKVSGAQEYRIPAQMNFSDKSKAKDVVTENRVKICN</sequence>